<feature type="region of interest" description="Disordered" evidence="1">
    <location>
        <begin position="154"/>
        <end position="176"/>
    </location>
</feature>
<feature type="region of interest" description="Disordered" evidence="1">
    <location>
        <begin position="468"/>
        <end position="494"/>
    </location>
</feature>
<feature type="compositionally biased region" description="Basic and acidic residues" evidence="1">
    <location>
        <begin position="678"/>
        <end position="696"/>
    </location>
</feature>
<feature type="compositionally biased region" description="Basic and acidic residues" evidence="1">
    <location>
        <begin position="850"/>
        <end position="859"/>
    </location>
</feature>
<feature type="compositionally biased region" description="Low complexity" evidence="1">
    <location>
        <begin position="905"/>
        <end position="919"/>
    </location>
</feature>
<proteinExistence type="predicted"/>
<feature type="compositionally biased region" description="Polar residues" evidence="1">
    <location>
        <begin position="818"/>
        <end position="827"/>
    </location>
</feature>
<feature type="region of interest" description="Disordered" evidence="1">
    <location>
        <begin position="891"/>
        <end position="988"/>
    </location>
</feature>
<keyword evidence="3" id="KW-1185">Reference proteome</keyword>
<feature type="compositionally biased region" description="Polar residues" evidence="1">
    <location>
        <begin position="586"/>
        <end position="604"/>
    </location>
</feature>
<feature type="compositionally biased region" description="Polar residues" evidence="1">
    <location>
        <begin position="711"/>
        <end position="723"/>
    </location>
</feature>
<feature type="region of interest" description="Disordered" evidence="1">
    <location>
        <begin position="258"/>
        <end position="277"/>
    </location>
</feature>
<comment type="caution">
    <text evidence="2">The sequence shown here is derived from an EMBL/GenBank/DDBJ whole genome shotgun (WGS) entry which is preliminary data.</text>
</comment>
<sequence>SSSRIKAPVDFVQWLVRCWPQGSDYIPTDKSLKGRRVSELLLELDAKATEELIDVFSECLVSDEGKTGDNMETPKPVFVIDKKGNETRELTSTNKKRKKRRKIEDRPEEMEEDVAASSDVVMLPGNLNVTDLKNKSTLRIENWFNRENETIELVDCDDDKESDDSDKEDHKEEAMELDESGVVDFNQFHKKNGRKEKKSDGSDTVNNNIVMEEEKRDRTKGAEMSAEPLGFFIDRNSKSPKKQPGALTLSPELHYFQKKSPNKSHQHGETEKPVKNDDMEIQIIDLRGISEEKDSVHKEEFVSNQDLIILKSPDMNSPNLRRGQISSSTQKTERNALSPSTPAPNRAKQKAETLILDAGNEHPVSKTLTTVVDLISNEGDSISEDNGQSNRDLIQGSQTFPMSMSPKKCQATESEIVAASDSDESESGSPFRSIKQKRKKKSDQRTRASSISPEIEIIGSIGVSRENLHHSRMGKSTAELDGWESKSSASGNKSEVVDLTQENLNIESDSVSGNDVDEQVVMAEENLTNKFDSSVSLAETDVVVVIHEDVTKPGTSEHEIGMALAEIRKSMNINDKNQKSPLGEPANNTTKLSIKSEGSTNPSPSRRLKGGNSEKTAVKSKTPKSNVLTDWLRRTPSLPACSNVLHQLDDLTPENKNNRKVESEGATPLPHTRKPPRRLSEVDKIPQRDTSPEKKIRSSQSKSPRDKCLSGLNTTDQPLSVTTKPKKQTESESMISQTHKLRRKSESSHSNVREAQLKKPLSATKKKRTSLPMTLPNGKISNETNATEQVINTATTPKKRMPSPIKSPFTKLSHKITNNNSEAQSPLKSPLTVEQHKSPLPFISSVTPRNQEKKQKLETPKELTLNDIFGKSLKTYSRQDPALVKKQLLAREKKESKEEIKSTVSKLPSGLSDSTSSDSSPHRDQSSPLKRSYFLRGSATKRSECQACGLKQDCTKHQQSVTGSDTGPGSAKANKKEVKAATPSQKTP</sequence>
<feature type="compositionally biased region" description="Polar residues" evidence="1">
    <location>
        <begin position="379"/>
        <end position="402"/>
    </location>
</feature>
<feature type="non-terminal residue" evidence="2">
    <location>
        <position position="988"/>
    </location>
</feature>
<feature type="non-terminal residue" evidence="2">
    <location>
        <position position="1"/>
    </location>
</feature>
<name>A0AAV2H650_LYMST</name>
<feature type="region of interest" description="Disordered" evidence="1">
    <location>
        <begin position="312"/>
        <end position="349"/>
    </location>
</feature>
<feature type="compositionally biased region" description="Basic and acidic residues" evidence="1">
    <location>
        <begin position="891"/>
        <end position="901"/>
    </location>
</feature>
<accession>A0AAV2H650</accession>
<dbReference type="Proteomes" id="UP001497497">
    <property type="component" value="Unassembled WGS sequence"/>
</dbReference>
<feature type="region of interest" description="Disordered" evidence="1">
    <location>
        <begin position="84"/>
        <end position="111"/>
    </location>
</feature>
<feature type="region of interest" description="Disordered" evidence="1">
    <location>
        <begin position="818"/>
        <end position="859"/>
    </location>
</feature>
<feature type="region of interest" description="Disordered" evidence="1">
    <location>
        <begin position="573"/>
        <end position="630"/>
    </location>
</feature>
<feature type="compositionally biased region" description="Basic and acidic residues" evidence="1">
    <location>
        <begin position="744"/>
        <end position="757"/>
    </location>
</feature>
<feature type="compositionally biased region" description="Acidic residues" evidence="1">
    <location>
        <begin position="154"/>
        <end position="166"/>
    </location>
</feature>
<feature type="compositionally biased region" description="Polar residues" evidence="1">
    <location>
        <begin position="957"/>
        <end position="967"/>
    </location>
</feature>
<feature type="region of interest" description="Disordered" evidence="1">
    <location>
        <begin position="649"/>
        <end position="788"/>
    </location>
</feature>
<evidence type="ECO:0000313" key="3">
    <source>
        <dbReference type="Proteomes" id="UP001497497"/>
    </source>
</evidence>
<feature type="compositionally biased region" description="Polar residues" evidence="1">
    <location>
        <begin position="314"/>
        <end position="340"/>
    </location>
</feature>
<gene>
    <name evidence="2" type="ORF">GSLYS_00003344001</name>
</gene>
<feature type="compositionally biased region" description="Polar residues" evidence="1">
    <location>
        <begin position="779"/>
        <end position="788"/>
    </location>
</feature>
<evidence type="ECO:0000256" key="1">
    <source>
        <dbReference type="SAM" id="MobiDB-lite"/>
    </source>
</evidence>
<dbReference type="AlphaFoldDB" id="A0AAV2H650"/>
<feature type="compositionally biased region" description="Basic and acidic residues" evidence="1">
    <location>
        <begin position="212"/>
        <end position="221"/>
    </location>
</feature>
<reference evidence="2 3" key="1">
    <citation type="submission" date="2024-04" db="EMBL/GenBank/DDBJ databases">
        <authorList>
            <consortium name="Genoscope - CEA"/>
            <person name="William W."/>
        </authorList>
    </citation>
    <scope>NUCLEOTIDE SEQUENCE [LARGE SCALE GENOMIC DNA]</scope>
</reference>
<evidence type="ECO:0000313" key="2">
    <source>
        <dbReference type="EMBL" id="CAL1529189.1"/>
    </source>
</evidence>
<feature type="compositionally biased region" description="Basic and acidic residues" evidence="1">
    <location>
        <begin position="266"/>
        <end position="277"/>
    </location>
</feature>
<protein>
    <submittedName>
        <fullName evidence="2">Uncharacterized protein</fullName>
    </submittedName>
</protein>
<dbReference type="EMBL" id="CAXITT010000044">
    <property type="protein sequence ID" value="CAL1529189.1"/>
    <property type="molecule type" value="Genomic_DNA"/>
</dbReference>
<feature type="region of interest" description="Disordered" evidence="1">
    <location>
        <begin position="379"/>
        <end position="453"/>
    </location>
</feature>
<feature type="region of interest" description="Disordered" evidence="1">
    <location>
        <begin position="189"/>
        <end position="223"/>
    </location>
</feature>
<organism evidence="2 3">
    <name type="scientific">Lymnaea stagnalis</name>
    <name type="common">Great pond snail</name>
    <name type="synonym">Helix stagnalis</name>
    <dbReference type="NCBI Taxonomy" id="6523"/>
    <lineage>
        <taxon>Eukaryota</taxon>
        <taxon>Metazoa</taxon>
        <taxon>Spiralia</taxon>
        <taxon>Lophotrochozoa</taxon>
        <taxon>Mollusca</taxon>
        <taxon>Gastropoda</taxon>
        <taxon>Heterobranchia</taxon>
        <taxon>Euthyneura</taxon>
        <taxon>Panpulmonata</taxon>
        <taxon>Hygrophila</taxon>
        <taxon>Lymnaeoidea</taxon>
        <taxon>Lymnaeidae</taxon>
        <taxon>Lymnaea</taxon>
    </lineage>
</organism>